<dbReference type="Proteomes" id="UP000662466">
    <property type="component" value="Unassembled WGS sequence"/>
</dbReference>
<reference evidence="5" key="1">
    <citation type="submission" date="2020-06" db="EMBL/GenBank/DDBJ databases">
        <title>Draft genome sequences of strains closely related to Aspergillus parafelis and Aspergillus hiratsukae.</title>
        <authorList>
            <person name="Dos Santos R.A.C."/>
            <person name="Rivero-Menendez O."/>
            <person name="Steenwyk J.L."/>
            <person name="Mead M.E."/>
            <person name="Goldman G.H."/>
            <person name="Alastruey-Izquierdo A."/>
            <person name="Rokas A."/>
        </authorList>
    </citation>
    <scope>NUCLEOTIDE SEQUENCE</scope>
    <source>
        <strain evidence="4">CNM-CM5793</strain>
        <strain evidence="5">CNM-CM6106</strain>
    </source>
</reference>
<organism evidence="5 7">
    <name type="scientific">Aspergillus hiratsukae</name>
    <dbReference type="NCBI Taxonomy" id="1194566"/>
    <lineage>
        <taxon>Eukaryota</taxon>
        <taxon>Fungi</taxon>
        <taxon>Dikarya</taxon>
        <taxon>Ascomycota</taxon>
        <taxon>Pezizomycotina</taxon>
        <taxon>Eurotiomycetes</taxon>
        <taxon>Eurotiomycetidae</taxon>
        <taxon>Eurotiales</taxon>
        <taxon>Aspergillaceae</taxon>
        <taxon>Aspergillus</taxon>
        <taxon>Aspergillus subgen. Fumigati</taxon>
    </lineage>
</organism>
<evidence type="ECO:0000256" key="3">
    <source>
        <dbReference type="PROSITE-ProRule" id="PRU00023"/>
    </source>
</evidence>
<evidence type="ECO:0000313" key="5">
    <source>
        <dbReference type="EMBL" id="KAF7169272.1"/>
    </source>
</evidence>
<feature type="repeat" description="ANK" evidence="3">
    <location>
        <begin position="214"/>
        <end position="243"/>
    </location>
</feature>
<comment type="caution">
    <text evidence="5">The sequence shown here is derived from an EMBL/GenBank/DDBJ whole genome shotgun (WGS) entry which is preliminary data.</text>
</comment>
<dbReference type="Proteomes" id="UP000630445">
    <property type="component" value="Unassembled WGS sequence"/>
</dbReference>
<evidence type="ECO:0000256" key="1">
    <source>
        <dbReference type="ARBA" id="ARBA00022737"/>
    </source>
</evidence>
<accession>A0A8H6UWA5</accession>
<dbReference type="SMART" id="SM00248">
    <property type="entry name" value="ANK"/>
    <property type="match status" value="5"/>
</dbReference>
<keyword evidence="6" id="KW-1185">Reference proteome</keyword>
<keyword evidence="1" id="KW-0677">Repeat</keyword>
<dbReference type="SUPFAM" id="SSF48403">
    <property type="entry name" value="Ankyrin repeat"/>
    <property type="match status" value="1"/>
</dbReference>
<evidence type="ECO:0000313" key="7">
    <source>
        <dbReference type="Proteomes" id="UP000662466"/>
    </source>
</evidence>
<evidence type="ECO:0000256" key="2">
    <source>
        <dbReference type="ARBA" id="ARBA00023043"/>
    </source>
</evidence>
<dbReference type="InterPro" id="IPR036770">
    <property type="entry name" value="Ankyrin_rpt-contain_sf"/>
</dbReference>
<dbReference type="Gene3D" id="1.25.40.20">
    <property type="entry name" value="Ankyrin repeat-containing domain"/>
    <property type="match status" value="2"/>
</dbReference>
<name>A0A8H6UWA5_9EURO</name>
<evidence type="ECO:0000313" key="6">
    <source>
        <dbReference type="Proteomes" id="UP000630445"/>
    </source>
</evidence>
<dbReference type="PANTHER" id="PTHR24198">
    <property type="entry name" value="ANKYRIN REPEAT AND PROTEIN KINASE DOMAIN-CONTAINING PROTEIN"/>
    <property type="match status" value="1"/>
</dbReference>
<dbReference type="PROSITE" id="PS50088">
    <property type="entry name" value="ANK_REPEAT"/>
    <property type="match status" value="1"/>
</dbReference>
<keyword evidence="2 3" id="KW-0040">ANK repeat</keyword>
<dbReference type="OrthoDB" id="426293at2759"/>
<dbReference type="AlphaFoldDB" id="A0A8H6UWA5"/>
<dbReference type="Pfam" id="PF00023">
    <property type="entry name" value="Ank"/>
    <property type="match status" value="1"/>
</dbReference>
<proteinExistence type="predicted"/>
<dbReference type="InterPro" id="IPR002110">
    <property type="entry name" value="Ankyrin_rpt"/>
</dbReference>
<evidence type="ECO:0008006" key="8">
    <source>
        <dbReference type="Google" id="ProtNLM"/>
    </source>
</evidence>
<evidence type="ECO:0000313" key="4">
    <source>
        <dbReference type="EMBL" id="KAF7131024.1"/>
    </source>
</evidence>
<dbReference type="Pfam" id="PF12796">
    <property type="entry name" value="Ank_2"/>
    <property type="match status" value="1"/>
</dbReference>
<dbReference type="EMBL" id="JACBAF010002045">
    <property type="protein sequence ID" value="KAF7169272.1"/>
    <property type="molecule type" value="Genomic_DNA"/>
</dbReference>
<protein>
    <recommendedName>
        <fullName evidence="8">Ankyrin repeat protein</fullName>
    </recommendedName>
</protein>
<dbReference type="PANTHER" id="PTHR24198:SF165">
    <property type="entry name" value="ANKYRIN REPEAT-CONTAINING PROTEIN-RELATED"/>
    <property type="match status" value="1"/>
</dbReference>
<dbReference type="PROSITE" id="PS50297">
    <property type="entry name" value="ANK_REP_REGION"/>
    <property type="match status" value="1"/>
</dbReference>
<sequence>MDKVDIADSALVLGSPRCVFDPTYYAELRSPEFQQLKVASEQGNLEQVRNIFESNQLSKDTFIYSLARAQQNSHISAVEKRQYDFLDLFLEHGYNINEPINWTTPSVLIRSFDDERLCKWLLEHGADPNAQCLLDLTPLSVAVQLAPFTIIKLLFEHGGSIKHGQLLHYAVRRDRDDYLYVLAFLLDKGPRVNQVMYDNHPVSYEHQKPFGIGTPLHEAAAMGKMDVVDLLISRGADPSVRDARGRPLFTEQNGTVKQW</sequence>
<gene>
    <name evidence="4" type="ORF">CNMCM5793_003959</name>
    <name evidence="5" type="ORF">CNMCM6106_004203</name>
</gene>
<dbReference type="EMBL" id="JACBAD010001882">
    <property type="protein sequence ID" value="KAF7131024.1"/>
    <property type="molecule type" value="Genomic_DNA"/>
</dbReference>